<dbReference type="Gene3D" id="3.30.9.10">
    <property type="entry name" value="D-Amino Acid Oxidase, subunit A, domain 2"/>
    <property type="match status" value="1"/>
</dbReference>
<dbReference type="GO" id="GO:0016491">
    <property type="term" value="F:oxidoreductase activity"/>
    <property type="evidence" value="ECO:0007669"/>
    <property type="project" value="UniProtKB-KW"/>
</dbReference>
<dbReference type="EMBL" id="JAEKJZ010000005">
    <property type="protein sequence ID" value="MBN9673009.1"/>
    <property type="molecule type" value="Genomic_DNA"/>
</dbReference>
<comment type="caution">
    <text evidence="4">The sequence shown here is derived from an EMBL/GenBank/DDBJ whole genome shotgun (WGS) entry which is preliminary data.</text>
</comment>
<keyword evidence="1" id="KW-0560">Oxidoreductase</keyword>
<protein>
    <submittedName>
        <fullName evidence="4">FAD-binding oxidoreductase</fullName>
    </submittedName>
</protein>
<dbReference type="Pfam" id="PF01266">
    <property type="entry name" value="DAO"/>
    <property type="match status" value="1"/>
</dbReference>
<dbReference type="GO" id="GO:0005737">
    <property type="term" value="C:cytoplasm"/>
    <property type="evidence" value="ECO:0007669"/>
    <property type="project" value="TreeGrafter"/>
</dbReference>
<name>A0A939EHA4_9HYPH</name>
<dbReference type="PANTHER" id="PTHR13847:SF281">
    <property type="entry name" value="FAD DEPENDENT OXIDOREDUCTASE DOMAIN-CONTAINING PROTEIN"/>
    <property type="match status" value="1"/>
</dbReference>
<evidence type="ECO:0000256" key="2">
    <source>
        <dbReference type="SAM" id="MobiDB-lite"/>
    </source>
</evidence>
<proteinExistence type="predicted"/>
<evidence type="ECO:0000313" key="5">
    <source>
        <dbReference type="Proteomes" id="UP000664096"/>
    </source>
</evidence>
<dbReference type="PANTHER" id="PTHR13847">
    <property type="entry name" value="SARCOSINE DEHYDROGENASE-RELATED"/>
    <property type="match status" value="1"/>
</dbReference>
<feature type="domain" description="FAD dependent oxidoreductase" evidence="3">
    <location>
        <begin position="32"/>
        <end position="387"/>
    </location>
</feature>
<organism evidence="4 5">
    <name type="scientific">Roseibium aggregatum</name>
    <dbReference type="NCBI Taxonomy" id="187304"/>
    <lineage>
        <taxon>Bacteria</taxon>
        <taxon>Pseudomonadati</taxon>
        <taxon>Pseudomonadota</taxon>
        <taxon>Alphaproteobacteria</taxon>
        <taxon>Hyphomicrobiales</taxon>
        <taxon>Stappiaceae</taxon>
        <taxon>Roseibium</taxon>
    </lineage>
</organism>
<dbReference type="SUPFAM" id="SSF51905">
    <property type="entry name" value="FAD/NAD(P)-binding domain"/>
    <property type="match status" value="1"/>
</dbReference>
<evidence type="ECO:0000259" key="3">
    <source>
        <dbReference type="Pfam" id="PF01266"/>
    </source>
</evidence>
<dbReference type="InterPro" id="IPR036188">
    <property type="entry name" value="FAD/NAD-bd_sf"/>
</dbReference>
<dbReference type="Proteomes" id="UP000664096">
    <property type="component" value="Unassembled WGS sequence"/>
</dbReference>
<accession>A0A939EHA4</accession>
<gene>
    <name evidence="4" type="ORF">JF539_21820</name>
</gene>
<dbReference type="InterPro" id="IPR006076">
    <property type="entry name" value="FAD-dep_OxRdtase"/>
</dbReference>
<reference evidence="4" key="1">
    <citation type="submission" date="2020-12" db="EMBL/GenBank/DDBJ databases">
        <title>Oil enriched cultivation method for isolating marine PHA-producing bacteria.</title>
        <authorList>
            <person name="Zheng W."/>
            <person name="Yu S."/>
            <person name="Huang Y."/>
        </authorList>
    </citation>
    <scope>NUCLEOTIDE SEQUENCE</scope>
    <source>
        <strain evidence="4">SY-2-12</strain>
    </source>
</reference>
<dbReference type="RefSeq" id="WP_207142844.1">
    <property type="nucleotide sequence ID" value="NZ_JAEKJZ010000005.1"/>
</dbReference>
<evidence type="ECO:0000256" key="1">
    <source>
        <dbReference type="ARBA" id="ARBA00023002"/>
    </source>
</evidence>
<dbReference type="AlphaFoldDB" id="A0A939EHA4"/>
<dbReference type="Gene3D" id="3.50.50.60">
    <property type="entry name" value="FAD/NAD(P)-binding domain"/>
    <property type="match status" value="1"/>
</dbReference>
<feature type="region of interest" description="Disordered" evidence="2">
    <location>
        <begin position="1"/>
        <end position="24"/>
    </location>
</feature>
<sequence length="432" mass="46165">MQLPSLPASLWRDTASSPELHPPALTGDETCDIAVVGGGYTGLHAALAFADLGLNVVLLEAGSPGQGASGRNGGVVSAKFRRSFGDLAKSHGLDVARRMHAIANGSVDHLLATLERFDLKDAGFRQVGALKCAHSSRAYHHASEEAAWLRDILGETNLKTLGRDAVAEETGTKGFVGGVLQENAGTIQPLSYLMGLWRALSVLGVPVFAETPVTDIRDTGTGVRIRTQAGEVHARKALLATNAFQVSGKAGQRIARGLVPFRSAIIATEKLPPDLYRKLLKHERSYTETRRMMRWFRKSDGRILFGGRGALGHVEAPAAFDRLEKAMRAIFPSLDGMKVEYRWSGQVALSFDGLPIAGLVTDRIGYAGGFNGAGVAMSGFVGDQIARRMTDQPHDLSLIARASVPSMPLYQLRALMVRGAACGLELMDSAGL</sequence>
<evidence type="ECO:0000313" key="4">
    <source>
        <dbReference type="EMBL" id="MBN9673009.1"/>
    </source>
</evidence>